<dbReference type="GO" id="GO:0005886">
    <property type="term" value="C:plasma membrane"/>
    <property type="evidence" value="ECO:0007669"/>
    <property type="project" value="UniProtKB-SubCell"/>
</dbReference>
<evidence type="ECO:0000256" key="4">
    <source>
        <dbReference type="ARBA" id="ARBA00022692"/>
    </source>
</evidence>
<feature type="compositionally biased region" description="Polar residues" evidence="7">
    <location>
        <begin position="360"/>
        <end position="379"/>
    </location>
</feature>
<evidence type="ECO:0000313" key="10">
    <source>
        <dbReference type="Ensembl" id="ENSELUP00000036101.3"/>
    </source>
</evidence>
<reference evidence="11" key="1">
    <citation type="journal article" date="2014" name="PLoS ONE">
        <title>The genome and linkage map of the northern pike (Esox lucius): conserved synteny revealed between the salmonid sister group and the Neoteleostei.</title>
        <authorList>
            <person name="Rondeau E.B."/>
            <person name="Minkley D.R."/>
            <person name="Leong J.S."/>
            <person name="Messmer A.M."/>
            <person name="Jantzen J.R."/>
            <person name="von Schalburg K.R."/>
            <person name="Lemon C."/>
            <person name="Bird N.H."/>
            <person name="Koop B.F."/>
        </authorList>
    </citation>
    <scope>NUCLEOTIDE SEQUENCE</scope>
</reference>
<reference evidence="10" key="4">
    <citation type="submission" date="2025-09" db="UniProtKB">
        <authorList>
            <consortium name="Ensembl"/>
        </authorList>
    </citation>
    <scope>IDENTIFICATION</scope>
</reference>
<gene>
    <name evidence="10" type="primary">MYMK</name>
</gene>
<evidence type="ECO:0000256" key="7">
    <source>
        <dbReference type="SAM" id="MobiDB-lite"/>
    </source>
</evidence>
<proteinExistence type="inferred from homology"/>
<keyword evidence="11" id="KW-1185">Reference proteome</keyword>
<dbReference type="Pfam" id="PF12036">
    <property type="entry name" value="DUF3522"/>
    <property type="match status" value="1"/>
</dbReference>
<evidence type="ECO:0000313" key="11">
    <source>
        <dbReference type="Proteomes" id="UP000265140"/>
    </source>
</evidence>
<feature type="transmembrane region" description="Helical" evidence="8">
    <location>
        <begin position="154"/>
        <end position="171"/>
    </location>
</feature>
<dbReference type="OMA" id="LKEMNGW"/>
<reference evidence="10" key="2">
    <citation type="submission" date="2020-02" db="EMBL/GenBank/DDBJ databases">
        <title>Esox lucius (northern pike) genome, fEsoLuc1, primary haplotype.</title>
        <authorList>
            <person name="Myers G."/>
            <person name="Karagic N."/>
            <person name="Meyer A."/>
            <person name="Pippel M."/>
            <person name="Reichard M."/>
            <person name="Winkler S."/>
            <person name="Tracey A."/>
            <person name="Sims Y."/>
            <person name="Howe K."/>
            <person name="Rhie A."/>
            <person name="Formenti G."/>
            <person name="Durbin R."/>
            <person name="Fedrigo O."/>
            <person name="Jarvis E.D."/>
        </authorList>
    </citation>
    <scope>NUCLEOTIDE SEQUENCE [LARGE SCALE GENOMIC DNA]</scope>
</reference>
<accession>A0A3P9A5W0</accession>
<evidence type="ECO:0000256" key="2">
    <source>
        <dbReference type="ARBA" id="ARBA00005542"/>
    </source>
</evidence>
<dbReference type="GeneTree" id="ENSGT00940000160710"/>
<evidence type="ECO:0000256" key="8">
    <source>
        <dbReference type="SAM" id="Phobius"/>
    </source>
</evidence>
<dbReference type="AlphaFoldDB" id="A0A3P9A5W0"/>
<feature type="transmembrane region" description="Helical" evidence="8">
    <location>
        <begin position="115"/>
        <end position="134"/>
    </location>
</feature>
<feature type="transmembrane region" description="Helical" evidence="8">
    <location>
        <begin position="177"/>
        <end position="195"/>
    </location>
</feature>
<dbReference type="PANTHER" id="PTHR14319:SF7">
    <property type="entry name" value="POST-GPI ATTACHMENT TO PROTEINS FACTOR 6"/>
    <property type="match status" value="1"/>
</dbReference>
<feature type="signal peptide" evidence="9">
    <location>
        <begin position="1"/>
        <end position="15"/>
    </location>
</feature>
<comment type="subcellular location">
    <subcellularLocation>
        <location evidence="1">Cell membrane</location>
        <topology evidence="1">Multi-pass membrane protein</topology>
    </subcellularLocation>
</comment>
<keyword evidence="4 8" id="KW-0812">Transmembrane</keyword>
<evidence type="ECO:0000256" key="5">
    <source>
        <dbReference type="ARBA" id="ARBA00022989"/>
    </source>
</evidence>
<dbReference type="Bgee" id="ENSELUG00000015336">
    <property type="expression patterns" value="Expressed in muscle tissue and 2 other cell types or tissues"/>
</dbReference>
<dbReference type="Ensembl" id="ENSELUT00000024420.3">
    <property type="protein sequence ID" value="ENSELUP00000036101.3"/>
    <property type="gene ID" value="ENSELUG00000015336.3"/>
</dbReference>
<dbReference type="RefSeq" id="XP_028980653.2">
    <property type="nucleotide sequence ID" value="XM_029124820.2"/>
</dbReference>
<dbReference type="InterPro" id="IPR021910">
    <property type="entry name" value="NGX6/PGAP6/MYMK"/>
</dbReference>
<feature type="transmembrane region" description="Helical" evidence="8">
    <location>
        <begin position="65"/>
        <end position="86"/>
    </location>
</feature>
<keyword evidence="3" id="KW-1003">Cell membrane</keyword>
<name>A0A3P9A5W0_ESOLU</name>
<evidence type="ECO:0008006" key="12">
    <source>
        <dbReference type="Google" id="ProtNLM"/>
    </source>
</evidence>
<evidence type="ECO:0000256" key="6">
    <source>
        <dbReference type="ARBA" id="ARBA00023136"/>
    </source>
</evidence>
<organism evidence="10 11">
    <name type="scientific">Esox lucius</name>
    <name type="common">Northern pike</name>
    <dbReference type="NCBI Taxonomy" id="8010"/>
    <lineage>
        <taxon>Eukaryota</taxon>
        <taxon>Metazoa</taxon>
        <taxon>Chordata</taxon>
        <taxon>Craniata</taxon>
        <taxon>Vertebrata</taxon>
        <taxon>Euteleostomi</taxon>
        <taxon>Actinopterygii</taxon>
        <taxon>Neopterygii</taxon>
        <taxon>Teleostei</taxon>
        <taxon>Protacanthopterygii</taxon>
        <taxon>Esociformes</taxon>
        <taxon>Esocidae</taxon>
        <taxon>Esox</taxon>
    </lineage>
</organism>
<keyword evidence="5 8" id="KW-1133">Transmembrane helix</keyword>
<dbReference type="GeneID" id="105014704"/>
<dbReference type="InParanoid" id="A0A3P9A5W0"/>
<evidence type="ECO:0000256" key="9">
    <source>
        <dbReference type="SAM" id="SignalP"/>
    </source>
</evidence>
<keyword evidence="6 8" id="KW-0472">Membrane</keyword>
<reference evidence="10" key="3">
    <citation type="submission" date="2025-08" db="UniProtKB">
        <authorList>
            <consortium name="Ensembl"/>
        </authorList>
    </citation>
    <scope>IDENTIFICATION</scope>
</reference>
<dbReference type="STRING" id="8010.ENSELUP00000036101"/>
<keyword evidence="9" id="KW-0732">Signal</keyword>
<dbReference type="PANTHER" id="PTHR14319">
    <property type="entry name" value="FIVE-SPAN TRANSMEMBRANE PROTEIN M83"/>
    <property type="match status" value="1"/>
</dbReference>
<evidence type="ECO:0000256" key="1">
    <source>
        <dbReference type="ARBA" id="ARBA00004651"/>
    </source>
</evidence>
<protein>
    <recommendedName>
        <fullName evidence="12">Transmembrane protein 8C</fullName>
    </recommendedName>
</protein>
<evidence type="ECO:0000256" key="3">
    <source>
        <dbReference type="ARBA" id="ARBA00022475"/>
    </source>
</evidence>
<feature type="transmembrane region" description="Helical" evidence="8">
    <location>
        <begin position="35"/>
        <end position="58"/>
    </location>
</feature>
<comment type="similarity">
    <text evidence="2">Belongs to the TMEM8 family.</text>
</comment>
<dbReference type="Proteomes" id="UP000265140">
    <property type="component" value="Chromosome 13"/>
</dbReference>
<sequence length="439" mass="49200">MGAFIAKMLLPTVSSLVFLPTASVAAKRGFHMEAMVYFFTMFFTAIYHACDGPGLSIICFMKYDVLEYFSVYGTAISIWVTLIALGDFDEPRRSTLTMFGILTCAVRIYQDRWGYGIYSGPIGSAVFIITVKWLQKMKEIKGLYPEKSVYTQQVGPGCCFGALALMLHFYFEEWDYAYVHSFYHLSMAVSFVLLLPKRNRYAGTDGSPVKLSCYTLLCCTPFPASAKKKDQQKTRSHSIWTIPTERPWTRTSGSPTLPLYNSPTTPVKKALDINTTPVKKALDINTTPVKKALDINTTPVKKALDINTTPVKKVLDINTTPPKKALDINTTPPKKALDINITPPKKTMDTNITPPKKTMDINSTPPKKTMDINTTPPKKTLDINTTPPKKTMDINITHVKKGWENISTKTVRKALDFSNLNPVHKGLDINKLKEQNGWK</sequence>
<feature type="region of interest" description="Disordered" evidence="7">
    <location>
        <begin position="343"/>
        <end position="379"/>
    </location>
</feature>
<feature type="chain" id="PRO_5044345473" description="Transmembrane protein 8C" evidence="9">
    <location>
        <begin position="16"/>
        <end position="439"/>
    </location>
</feature>